<evidence type="ECO:0000313" key="7">
    <source>
        <dbReference type="Proteomes" id="UP001365542"/>
    </source>
</evidence>
<proteinExistence type="predicted"/>
<dbReference type="InterPro" id="IPR002523">
    <property type="entry name" value="MgTranspt_CorA/ZnTranspt_ZntB"/>
</dbReference>
<evidence type="ECO:0000256" key="4">
    <source>
        <dbReference type="ARBA" id="ARBA00023136"/>
    </source>
</evidence>
<comment type="subcellular location">
    <subcellularLocation>
        <location evidence="1">Membrane</location>
        <topology evidence="1">Multi-pass membrane protein</topology>
    </subcellularLocation>
</comment>
<feature type="transmembrane region" description="Helical" evidence="5">
    <location>
        <begin position="412"/>
        <end position="430"/>
    </location>
</feature>
<name>A0AAV9WUT4_9PEZI</name>
<dbReference type="Gene3D" id="1.20.58.340">
    <property type="entry name" value="Magnesium transport protein CorA, transmembrane region"/>
    <property type="match status" value="1"/>
</dbReference>
<dbReference type="EMBL" id="JAVHJO010000016">
    <property type="protein sequence ID" value="KAK6526487.1"/>
    <property type="molecule type" value="Genomic_DNA"/>
</dbReference>
<reference evidence="6 7" key="1">
    <citation type="submission" date="2019-10" db="EMBL/GenBank/DDBJ databases">
        <authorList>
            <person name="Palmer J.M."/>
        </authorList>
    </citation>
    <scope>NUCLEOTIDE SEQUENCE [LARGE SCALE GENOMIC DNA]</scope>
    <source>
        <strain evidence="6 7">TWF694</strain>
    </source>
</reference>
<dbReference type="AlphaFoldDB" id="A0AAV9WUT4"/>
<dbReference type="GO" id="GO:0016020">
    <property type="term" value="C:membrane"/>
    <property type="evidence" value="ECO:0007669"/>
    <property type="project" value="UniProtKB-SubCell"/>
</dbReference>
<keyword evidence="7" id="KW-1185">Reference proteome</keyword>
<organism evidence="6 7">
    <name type="scientific">Orbilia ellipsospora</name>
    <dbReference type="NCBI Taxonomy" id="2528407"/>
    <lineage>
        <taxon>Eukaryota</taxon>
        <taxon>Fungi</taxon>
        <taxon>Dikarya</taxon>
        <taxon>Ascomycota</taxon>
        <taxon>Pezizomycotina</taxon>
        <taxon>Orbiliomycetes</taxon>
        <taxon>Orbiliales</taxon>
        <taxon>Orbiliaceae</taxon>
        <taxon>Orbilia</taxon>
    </lineage>
</organism>
<dbReference type="Proteomes" id="UP001365542">
    <property type="component" value="Unassembled WGS sequence"/>
</dbReference>
<feature type="transmembrane region" description="Helical" evidence="5">
    <location>
        <begin position="442"/>
        <end position="462"/>
    </location>
</feature>
<dbReference type="GO" id="GO:0046873">
    <property type="term" value="F:metal ion transmembrane transporter activity"/>
    <property type="evidence" value="ECO:0007669"/>
    <property type="project" value="InterPro"/>
</dbReference>
<accession>A0AAV9WUT4</accession>
<dbReference type="SUPFAM" id="SSF144083">
    <property type="entry name" value="Magnesium transport protein CorA, transmembrane region"/>
    <property type="match status" value="1"/>
</dbReference>
<sequence>MNDADVHADIYVSENGTAESLTLNLPPALRSTISIPETQVSQFEVIYEDYFEYICAIVHQHPDIAALKYYLERHQEGQEEQKTAVYFVDFISTSSSVLQPIIHGVCTNAEEVQTMLDEQDELVVELRLVVVSHEKEINCEILKTIGYAMDIDPRIFIEHMGTLFPKPSTYFATPYLPSEAIRSPIEIHFGGGKSTAVLLKPGDAKVGVNTVLVLMDSPAENLEAALRDFERPTIRRPQFSSASLAVPSRMNLTYRYLRRLSEFQADDVDLSCQHPINLILPLLHLCALETSMLLTWAEEKLYERRLPHNLSERDPYNAYITSEGFQQEIFTTTTSLKAHMRAPWLDFSNESSIDVQEKLDCAFQDLDFLRDKAALVQQSVTDALNREAATESINEAKQSIIQSESVNKLTRLAFVFVPLTFATSVFGMNIREWQADDKVPRLISFVIVALVITFGTILVAIISGWASKRVRRRWKASETLRTAFGYSLVLGIFYAAFAITHAREVNRRMFTSLFALGEAHSDLGDFDWLVDDGFWFGKYWYSVARSVYRRAVAKHEARDLKLAEKMV</sequence>
<feature type="transmembrane region" description="Helical" evidence="5">
    <location>
        <begin position="483"/>
        <end position="502"/>
    </location>
</feature>
<evidence type="ECO:0000256" key="3">
    <source>
        <dbReference type="ARBA" id="ARBA00022989"/>
    </source>
</evidence>
<evidence type="ECO:0000256" key="1">
    <source>
        <dbReference type="ARBA" id="ARBA00004141"/>
    </source>
</evidence>
<dbReference type="InterPro" id="IPR045863">
    <property type="entry name" value="CorA_TM1_TM2"/>
</dbReference>
<dbReference type="Pfam" id="PF01544">
    <property type="entry name" value="CorA"/>
    <property type="match status" value="1"/>
</dbReference>
<comment type="caution">
    <text evidence="6">The sequence shown here is derived from an EMBL/GenBank/DDBJ whole genome shotgun (WGS) entry which is preliminary data.</text>
</comment>
<evidence type="ECO:0000313" key="6">
    <source>
        <dbReference type="EMBL" id="KAK6526487.1"/>
    </source>
</evidence>
<gene>
    <name evidence="6" type="ORF">TWF694_005072</name>
</gene>
<keyword evidence="2 5" id="KW-0812">Transmembrane</keyword>
<keyword evidence="3 5" id="KW-1133">Transmembrane helix</keyword>
<keyword evidence="4 5" id="KW-0472">Membrane</keyword>
<protein>
    <submittedName>
        <fullName evidence="6">Uncharacterized protein</fullName>
    </submittedName>
</protein>
<evidence type="ECO:0000256" key="2">
    <source>
        <dbReference type="ARBA" id="ARBA00022692"/>
    </source>
</evidence>
<evidence type="ECO:0000256" key="5">
    <source>
        <dbReference type="SAM" id="Phobius"/>
    </source>
</evidence>